<dbReference type="SUPFAM" id="SSF51905">
    <property type="entry name" value="FAD/NAD(P)-binding domain"/>
    <property type="match status" value="1"/>
</dbReference>
<protein>
    <recommendedName>
        <fullName evidence="1">Amine oxidase domain-containing protein</fullName>
    </recommendedName>
</protein>
<dbReference type="PANTHER" id="PTHR16128:SF5">
    <property type="entry name" value="FAD_NAD(P)-BINDING OXIDOREDUCTASE FAMILY PROTEIN"/>
    <property type="match status" value="1"/>
</dbReference>
<evidence type="ECO:0000313" key="2">
    <source>
        <dbReference type="EMBL" id="SMO40235.1"/>
    </source>
</evidence>
<dbReference type="Gene3D" id="3.50.50.60">
    <property type="entry name" value="FAD/NAD(P)-binding domain"/>
    <property type="match status" value="1"/>
</dbReference>
<dbReference type="Pfam" id="PF13450">
    <property type="entry name" value="NAD_binding_8"/>
    <property type="match status" value="1"/>
</dbReference>
<sequence length="344" mass="39008">MKIAIIGAGISGLAAGNELIKAGHEVVVFEKSRGYGGRLATRYAGKDNQAKLDHGVTYFQAKDPEFLELVNKYSEKGILTTWDGNFAHRDAKGNIKSKEADTPYYYAPGGMNEFCKQFGRMLDVRMEEKVSGLTHIGENRTKKRSWMLNFPTALTEGADAVIITAPARQAYALINTTIDEIETLKLIREIDEVEYESQFSLMAGYLADTEMPEWNALECDDEIIQWISNEYTKRKEDSNKALVVQTTWEFAKKHANEEREKVQEIILDRLAQILDGWAALPEWKSLHYWKYSRAINPLPHDFMEIMGKETPLALVGAYMNGNTVESAYLSGVRLGQKWVNRFDS</sequence>
<feature type="domain" description="Amine oxidase" evidence="1">
    <location>
        <begin position="95"/>
        <end position="333"/>
    </location>
</feature>
<dbReference type="AlphaFoldDB" id="A0A521AZL3"/>
<dbReference type="RefSeq" id="WP_142452970.1">
    <property type="nucleotide sequence ID" value="NZ_FXTP01000001.1"/>
</dbReference>
<dbReference type="Gene3D" id="3.90.660.10">
    <property type="match status" value="1"/>
</dbReference>
<dbReference type="Pfam" id="PF01593">
    <property type="entry name" value="Amino_oxidase"/>
    <property type="match status" value="1"/>
</dbReference>
<keyword evidence="3" id="KW-1185">Reference proteome</keyword>
<evidence type="ECO:0000313" key="3">
    <source>
        <dbReference type="Proteomes" id="UP000317557"/>
    </source>
</evidence>
<reference evidence="2 3" key="1">
    <citation type="submission" date="2017-05" db="EMBL/GenBank/DDBJ databases">
        <authorList>
            <person name="Varghese N."/>
            <person name="Submissions S."/>
        </authorList>
    </citation>
    <scope>NUCLEOTIDE SEQUENCE [LARGE SCALE GENOMIC DNA]</scope>
    <source>
        <strain evidence="2 3">DSM 21985</strain>
    </source>
</reference>
<evidence type="ECO:0000259" key="1">
    <source>
        <dbReference type="Pfam" id="PF01593"/>
    </source>
</evidence>
<name>A0A521AZL3_9BACT</name>
<organism evidence="2 3">
    <name type="scientific">Gracilimonas mengyeensis</name>
    <dbReference type="NCBI Taxonomy" id="1302730"/>
    <lineage>
        <taxon>Bacteria</taxon>
        <taxon>Pseudomonadati</taxon>
        <taxon>Balneolota</taxon>
        <taxon>Balneolia</taxon>
        <taxon>Balneolales</taxon>
        <taxon>Balneolaceae</taxon>
        <taxon>Gracilimonas</taxon>
    </lineage>
</organism>
<gene>
    <name evidence="2" type="ORF">SAMN06265219_101475</name>
</gene>
<dbReference type="PRINTS" id="PR00419">
    <property type="entry name" value="ADXRDTASE"/>
</dbReference>
<proteinExistence type="predicted"/>
<dbReference type="InterPro" id="IPR036188">
    <property type="entry name" value="FAD/NAD-bd_sf"/>
</dbReference>
<dbReference type="OrthoDB" id="56323at2"/>
<dbReference type="EMBL" id="FXTP01000001">
    <property type="protein sequence ID" value="SMO40235.1"/>
    <property type="molecule type" value="Genomic_DNA"/>
</dbReference>
<dbReference type="InterPro" id="IPR002937">
    <property type="entry name" value="Amino_oxidase"/>
</dbReference>
<dbReference type="GO" id="GO:0016491">
    <property type="term" value="F:oxidoreductase activity"/>
    <property type="evidence" value="ECO:0007669"/>
    <property type="project" value="InterPro"/>
</dbReference>
<accession>A0A521AZL3</accession>
<dbReference type="PANTHER" id="PTHR16128">
    <property type="entry name" value="FAD/NAD(P)-BINDING OXIDOREDUCTASE FAMILY PROTEIN"/>
    <property type="match status" value="1"/>
</dbReference>
<dbReference type="Proteomes" id="UP000317557">
    <property type="component" value="Unassembled WGS sequence"/>
</dbReference>